<keyword evidence="3" id="KW-1185">Reference proteome</keyword>
<protein>
    <submittedName>
        <fullName evidence="2">DUF3108 domain-containing protein</fullName>
    </submittedName>
</protein>
<feature type="compositionally biased region" description="Basic residues" evidence="1">
    <location>
        <begin position="85"/>
        <end position="97"/>
    </location>
</feature>
<dbReference type="InterPro" id="IPR021457">
    <property type="entry name" value="DUF3108"/>
</dbReference>
<feature type="compositionally biased region" description="Low complexity" evidence="1">
    <location>
        <begin position="62"/>
        <end position="77"/>
    </location>
</feature>
<organism evidence="2 3">
    <name type="scientific">Bdellovibrio reynosensis</name>
    <dbReference type="NCBI Taxonomy" id="2835041"/>
    <lineage>
        <taxon>Bacteria</taxon>
        <taxon>Pseudomonadati</taxon>
        <taxon>Bdellovibrionota</taxon>
        <taxon>Bdellovibrionia</taxon>
        <taxon>Bdellovibrionales</taxon>
        <taxon>Pseudobdellovibrionaceae</taxon>
        <taxon>Bdellovibrio</taxon>
    </lineage>
</organism>
<reference evidence="2" key="1">
    <citation type="submission" date="2022-03" db="EMBL/GenBank/DDBJ databases">
        <title>Genome Identification and Characterization of new species Bdellovibrio reynosense LBG001 sp. nov. from a Mexico soil sample.</title>
        <authorList>
            <person name="Camilli A."/>
            <person name="Ajao Y."/>
            <person name="Guo X."/>
        </authorList>
    </citation>
    <scope>NUCLEOTIDE SEQUENCE</scope>
    <source>
        <strain evidence="2">LBG001</strain>
    </source>
</reference>
<dbReference type="PROSITE" id="PS51257">
    <property type="entry name" value="PROKAR_LIPOPROTEIN"/>
    <property type="match status" value="1"/>
</dbReference>
<dbReference type="Pfam" id="PF11306">
    <property type="entry name" value="DUF3108"/>
    <property type="match status" value="1"/>
</dbReference>
<evidence type="ECO:0000313" key="2">
    <source>
        <dbReference type="EMBL" id="UOF02407.1"/>
    </source>
</evidence>
<dbReference type="Proteomes" id="UP000830116">
    <property type="component" value="Chromosome"/>
</dbReference>
<feature type="compositionally biased region" description="Basic and acidic residues" evidence="1">
    <location>
        <begin position="98"/>
        <end position="121"/>
    </location>
</feature>
<feature type="region of interest" description="Disordered" evidence="1">
    <location>
        <begin position="50"/>
        <end position="129"/>
    </location>
</feature>
<gene>
    <name evidence="2" type="ORF">MNR06_05515</name>
</gene>
<evidence type="ECO:0000313" key="3">
    <source>
        <dbReference type="Proteomes" id="UP000830116"/>
    </source>
</evidence>
<sequence length="369" mass="41794">MEGLLVKFPSLLCSLVFLSLLACSSSLKYEKSGELKKIDEFDKAVEIIKPGQTGTTSPSPVPTEIPAATAPTPTAAPEVKEEKKPAKKTAAKVKPAAKKTEKKKEEAKVETPKVPERRQPDIEDTTGFGISRRPLADPFRVGEEVLHDVHYFKVSAGTLKFKVEDFAQVNGRKSYTFAIEIATSSLFSSFYSVEDRAETFVDFEDLVPRVYQLHVKETNQLREAKMLFDVEKNTATFWEKKVTKDDGEEEKKQHWEILPYSQNVYSIIYYMRNFAWETGKEYSFRVANDNENLVFSGKALRREVLQTKLGPMKAIVVQPNIVLKGKFKPIGDNFIWLSDDDRKYILRIESKIKIGTLISEVVSIKPGKP</sequence>
<evidence type="ECO:0000256" key="1">
    <source>
        <dbReference type="SAM" id="MobiDB-lite"/>
    </source>
</evidence>
<dbReference type="RefSeq" id="WP_243539769.1">
    <property type="nucleotide sequence ID" value="NZ_CP093442.1"/>
</dbReference>
<accession>A0ABY4CBQ3</accession>
<proteinExistence type="predicted"/>
<dbReference type="EMBL" id="CP093442">
    <property type="protein sequence ID" value="UOF02407.1"/>
    <property type="molecule type" value="Genomic_DNA"/>
</dbReference>
<name>A0ABY4CBQ3_9BACT</name>